<organism evidence="1">
    <name type="scientific">Ananas comosus var. bracteatus</name>
    <name type="common">red pineapple</name>
    <dbReference type="NCBI Taxonomy" id="296719"/>
    <lineage>
        <taxon>Eukaryota</taxon>
        <taxon>Viridiplantae</taxon>
        <taxon>Streptophyta</taxon>
        <taxon>Embryophyta</taxon>
        <taxon>Tracheophyta</taxon>
        <taxon>Spermatophyta</taxon>
        <taxon>Magnoliopsida</taxon>
        <taxon>Liliopsida</taxon>
        <taxon>Poales</taxon>
        <taxon>Bromeliaceae</taxon>
        <taxon>Bromelioideae</taxon>
        <taxon>Ananas</taxon>
    </lineage>
</organism>
<sequence>MSTSRREAIRAYGCGRYITRRLGEGVFAVLDVAPALDSLSRWRRPSVFQFVLGVGASVFDGTGSLDSDFERSMKPLLAGFGKEFSGSLTSGLGRFSDVSAGCSAAGGVRAARD</sequence>
<reference evidence="1" key="1">
    <citation type="submission" date="2020-07" db="EMBL/GenBank/DDBJ databases">
        <authorList>
            <person name="Lin J."/>
        </authorList>
    </citation>
    <scope>NUCLEOTIDE SEQUENCE</scope>
</reference>
<gene>
    <name evidence="1" type="ORF">CB5_LOCUS13384</name>
</gene>
<accession>A0A6V7PHN9</accession>
<name>A0A6V7PHN9_ANACO</name>
<proteinExistence type="predicted"/>
<dbReference type="AlphaFoldDB" id="A0A6V7PHN9"/>
<protein>
    <submittedName>
        <fullName evidence="1">Uncharacterized protein</fullName>
    </submittedName>
</protein>
<dbReference type="EMBL" id="LR862148">
    <property type="protein sequence ID" value="CAD1830173.1"/>
    <property type="molecule type" value="Genomic_DNA"/>
</dbReference>
<evidence type="ECO:0000313" key="1">
    <source>
        <dbReference type="EMBL" id="CAD1830173.1"/>
    </source>
</evidence>